<keyword evidence="4" id="KW-0813">Transport</keyword>
<keyword evidence="12" id="KW-0969">Cilium</keyword>
<keyword evidence="12" id="KW-0966">Cell projection</keyword>
<dbReference type="RefSeq" id="WP_315624344.1">
    <property type="nucleotide sequence ID" value="NZ_JAUHMF010000001.1"/>
</dbReference>
<keyword evidence="7" id="KW-1005">Bacterial flagellum biogenesis</keyword>
<keyword evidence="9" id="KW-0472">Membrane</keyword>
<comment type="subcellular location">
    <subcellularLocation>
        <location evidence="1">Cell membrane</location>
        <topology evidence="1">Peripheral membrane protein</topology>
        <orientation evidence="1">Cytoplasmic side</orientation>
    </subcellularLocation>
</comment>
<dbReference type="InterPro" id="IPR053716">
    <property type="entry name" value="Flag_assembly_chemotaxis_eff"/>
</dbReference>
<evidence type="ECO:0000256" key="4">
    <source>
        <dbReference type="ARBA" id="ARBA00022448"/>
    </source>
</evidence>
<feature type="coiled-coil region" evidence="11">
    <location>
        <begin position="66"/>
        <end position="132"/>
    </location>
</feature>
<evidence type="ECO:0000256" key="2">
    <source>
        <dbReference type="ARBA" id="ARBA00010004"/>
    </source>
</evidence>
<dbReference type="InterPro" id="IPR012823">
    <property type="entry name" value="Flagell_FliJ"/>
</dbReference>
<evidence type="ECO:0000313" key="12">
    <source>
        <dbReference type="EMBL" id="MDT8897681.1"/>
    </source>
</evidence>
<accession>A0ABU3NPF3</accession>
<keyword evidence="8" id="KW-0653">Protein transport</keyword>
<keyword evidence="6" id="KW-0145">Chemotaxis</keyword>
<evidence type="ECO:0000256" key="10">
    <source>
        <dbReference type="ARBA" id="ARBA00023225"/>
    </source>
</evidence>
<dbReference type="NCBIfam" id="TIGR02473">
    <property type="entry name" value="flagell_FliJ"/>
    <property type="match status" value="1"/>
</dbReference>
<dbReference type="Proteomes" id="UP001254165">
    <property type="component" value="Unassembled WGS sequence"/>
</dbReference>
<organism evidence="12 13">
    <name type="scientific">Thermanaerothrix solaris</name>
    <dbReference type="NCBI Taxonomy" id="3058434"/>
    <lineage>
        <taxon>Bacteria</taxon>
        <taxon>Bacillati</taxon>
        <taxon>Chloroflexota</taxon>
        <taxon>Anaerolineae</taxon>
        <taxon>Anaerolineales</taxon>
        <taxon>Anaerolineaceae</taxon>
        <taxon>Thermanaerothrix</taxon>
    </lineage>
</organism>
<keyword evidence="10" id="KW-1006">Bacterial flagellum protein export</keyword>
<evidence type="ECO:0000256" key="5">
    <source>
        <dbReference type="ARBA" id="ARBA00022475"/>
    </source>
</evidence>
<evidence type="ECO:0000256" key="8">
    <source>
        <dbReference type="ARBA" id="ARBA00022927"/>
    </source>
</evidence>
<dbReference type="Gene3D" id="1.10.287.1700">
    <property type="match status" value="1"/>
</dbReference>
<dbReference type="EMBL" id="JAUHMF010000001">
    <property type="protein sequence ID" value="MDT8897681.1"/>
    <property type="molecule type" value="Genomic_DNA"/>
</dbReference>
<sequence>MPPKFSLQTVLDVRQRRVEALEIELGHLLQEQRKGEEYLVRLQALEASLFARLERQKIGELDLFALEQLHHELTLVQERIEQARQALDTWRRRVDAKRQELVQARQDVEVLETLREKELARYQEEIAHMENRLLDDLYVSRAFRHQREW</sequence>
<evidence type="ECO:0000313" key="13">
    <source>
        <dbReference type="Proteomes" id="UP001254165"/>
    </source>
</evidence>
<keyword evidence="11" id="KW-0175">Coiled coil</keyword>
<evidence type="ECO:0000256" key="11">
    <source>
        <dbReference type="SAM" id="Coils"/>
    </source>
</evidence>
<evidence type="ECO:0000256" key="9">
    <source>
        <dbReference type="ARBA" id="ARBA00023136"/>
    </source>
</evidence>
<keyword evidence="13" id="KW-1185">Reference proteome</keyword>
<evidence type="ECO:0000256" key="3">
    <source>
        <dbReference type="ARBA" id="ARBA00020392"/>
    </source>
</evidence>
<keyword evidence="5" id="KW-1003">Cell membrane</keyword>
<dbReference type="Pfam" id="PF02050">
    <property type="entry name" value="FliJ"/>
    <property type="match status" value="1"/>
</dbReference>
<reference evidence="12 13" key="1">
    <citation type="submission" date="2023-07" db="EMBL/GenBank/DDBJ databases">
        <title>Novel species of Thermanaerothrix with wide hydrolytic capabilities.</title>
        <authorList>
            <person name="Zayulina K.S."/>
            <person name="Podosokorskaya O.A."/>
            <person name="Elcheninov A.G."/>
        </authorList>
    </citation>
    <scope>NUCLEOTIDE SEQUENCE [LARGE SCALE GENOMIC DNA]</scope>
    <source>
        <strain evidence="12 13">4228-RoL</strain>
    </source>
</reference>
<name>A0ABU3NPF3_9CHLR</name>
<evidence type="ECO:0000256" key="1">
    <source>
        <dbReference type="ARBA" id="ARBA00004413"/>
    </source>
</evidence>
<protein>
    <recommendedName>
        <fullName evidence="3">Flagellar FliJ protein</fullName>
    </recommendedName>
</protein>
<evidence type="ECO:0000256" key="6">
    <source>
        <dbReference type="ARBA" id="ARBA00022500"/>
    </source>
</evidence>
<comment type="similarity">
    <text evidence="2">Belongs to the FliJ family.</text>
</comment>
<evidence type="ECO:0000256" key="7">
    <source>
        <dbReference type="ARBA" id="ARBA00022795"/>
    </source>
</evidence>
<keyword evidence="12" id="KW-0282">Flagellum</keyword>
<comment type="caution">
    <text evidence="12">The sequence shown here is derived from an EMBL/GenBank/DDBJ whole genome shotgun (WGS) entry which is preliminary data.</text>
</comment>
<proteinExistence type="inferred from homology"/>
<gene>
    <name evidence="12" type="primary">fliJ</name>
    <name evidence="12" type="ORF">QYE77_05330</name>
</gene>